<comment type="catalytic activity">
    <reaction evidence="6">
        <text>L-arginyl-[protein] + S-adenosyl-L-methionine = N(omega)-methyl-L-arginyl-[protein] + S-adenosyl-L-homocysteine + H(+)</text>
        <dbReference type="Rhea" id="RHEA:48100"/>
        <dbReference type="Rhea" id="RHEA-COMP:10532"/>
        <dbReference type="Rhea" id="RHEA-COMP:11990"/>
        <dbReference type="ChEBI" id="CHEBI:15378"/>
        <dbReference type="ChEBI" id="CHEBI:29965"/>
        <dbReference type="ChEBI" id="CHEBI:57856"/>
        <dbReference type="ChEBI" id="CHEBI:59789"/>
        <dbReference type="ChEBI" id="CHEBI:65280"/>
    </reaction>
    <physiologicalReaction direction="left-to-right" evidence="6">
        <dbReference type="Rhea" id="RHEA:48101"/>
    </physiologicalReaction>
</comment>
<feature type="non-terminal residue" evidence="12">
    <location>
        <position position="648"/>
    </location>
</feature>
<dbReference type="OrthoDB" id="7848332at2759"/>
<dbReference type="Gene3D" id="3.40.50.150">
    <property type="entry name" value="Vaccinia Virus protein VP39"/>
    <property type="match status" value="1"/>
</dbReference>
<sequence>IQFAFRMAECDYEETCSDVSSSGDEVGQLVNAVGGEDGEEDWDEWQDDAGDEDEDETKSLFGPERLSNPEAAMAHDAAQYGFDLRQFALQERLDEYGIIRVINYIRSEVAAGRDPRPALAAGGGGGGGAAWLDDRYLVPAMEDDALLFYDFEDVAAGTAAEAGSGGPEASVARPSTTGEGGDSAVELARLREENEVLRGALKMMRQEFLPEELREAEGDEGLFTSGAAACAARADGNEAGPSTSAPPPGAQPAADTEAAAAAAIAAAKARKVDAAYFDSYSYFDIHREMLGDKPRTQSYQAALERNPQLIRGATVLDVGCGTGILSLFACRGGASRVVAVDGSERIAGFARRHAELAGYSDSTGGPMTVVSGKLEELAGKLPVQQVDVIVSEWMGYALLFETMLDTVLHARDVYLRPGGAMLPDRASIFIAGASSAAGGLGFWSDVYGFSMSPVAEAIAEAGKGQAVVLEVRPEHILTDTACVKELDLCTMRPEDQDFTAEFRLQALPARPQALQPLGDQQQQQEHEEQQQQREVGCIALWFETAFSERHCPEHPVVLSTSPFQPITHWVQTLLTLRRAVPLTATGATGGSNNGQQAGASLIHGRISMVRSREQYRSLDIALQYRAELSDGSVIDEAQLYHMSVTAPS</sequence>
<keyword evidence="4 7" id="KW-0949">S-adenosyl-L-methionine</keyword>
<accession>A0A8J4GI94</accession>
<dbReference type="GO" id="GO:0032259">
    <property type="term" value="P:methylation"/>
    <property type="evidence" value="ECO:0007669"/>
    <property type="project" value="UniProtKB-KW"/>
</dbReference>
<dbReference type="Gene3D" id="2.70.160.11">
    <property type="entry name" value="Hnrnp arginine n-methyltransferase1"/>
    <property type="match status" value="1"/>
</dbReference>
<dbReference type="PROSITE" id="PS51678">
    <property type="entry name" value="SAM_MT_PRMT"/>
    <property type="match status" value="1"/>
</dbReference>
<dbReference type="PANTHER" id="PTHR11006:SF89">
    <property type="entry name" value="PROTEIN ARGININE N-METHYLTRANSFERASE 3-RELATED"/>
    <property type="match status" value="1"/>
</dbReference>
<dbReference type="InterPro" id="IPR036236">
    <property type="entry name" value="Znf_C2H2_sf"/>
</dbReference>
<dbReference type="InterPro" id="IPR041698">
    <property type="entry name" value="Methyltransf_25"/>
</dbReference>
<evidence type="ECO:0000313" key="13">
    <source>
        <dbReference type="Proteomes" id="UP000722791"/>
    </source>
</evidence>
<dbReference type="Pfam" id="PF13649">
    <property type="entry name" value="Methyltransf_25"/>
    <property type="match status" value="1"/>
</dbReference>
<dbReference type="GO" id="GO:0005634">
    <property type="term" value="C:nucleus"/>
    <property type="evidence" value="ECO:0007669"/>
    <property type="project" value="TreeGrafter"/>
</dbReference>
<evidence type="ECO:0000313" key="12">
    <source>
        <dbReference type="EMBL" id="GIM08307.1"/>
    </source>
</evidence>
<evidence type="ECO:0000256" key="2">
    <source>
        <dbReference type="ARBA" id="ARBA00022603"/>
    </source>
</evidence>
<dbReference type="GO" id="GO:0042054">
    <property type="term" value="F:histone methyltransferase activity"/>
    <property type="evidence" value="ECO:0007669"/>
    <property type="project" value="TreeGrafter"/>
</dbReference>
<dbReference type="InterPro" id="IPR029063">
    <property type="entry name" value="SAM-dependent_MTases_sf"/>
</dbReference>
<dbReference type="EMBL" id="BNCQ01000027">
    <property type="protein sequence ID" value="GIM08307.1"/>
    <property type="molecule type" value="Genomic_DNA"/>
</dbReference>
<evidence type="ECO:0000259" key="9">
    <source>
        <dbReference type="Pfam" id="PF13649"/>
    </source>
</evidence>
<evidence type="ECO:0000256" key="6">
    <source>
        <dbReference type="ARBA" id="ARBA00049303"/>
    </source>
</evidence>
<dbReference type="GO" id="GO:0035242">
    <property type="term" value="F:protein-arginine omega-N asymmetric methyltransferase activity"/>
    <property type="evidence" value="ECO:0007669"/>
    <property type="project" value="UniProtKB-EC"/>
</dbReference>
<dbReference type="CDD" id="cd02440">
    <property type="entry name" value="AdoMet_MTases"/>
    <property type="match status" value="1"/>
</dbReference>
<evidence type="ECO:0000256" key="5">
    <source>
        <dbReference type="ARBA" id="ARBA00047384"/>
    </source>
</evidence>
<keyword evidence="3 7" id="KW-0808">Transferase</keyword>
<feature type="domain" description="Methyltransferase" evidence="9">
    <location>
        <begin position="315"/>
        <end position="419"/>
    </location>
</feature>
<evidence type="ECO:0000256" key="1">
    <source>
        <dbReference type="ARBA" id="ARBA00011925"/>
    </source>
</evidence>
<proteinExistence type="predicted"/>
<gene>
    <name evidence="11" type="ORF">Vretifemale_8981</name>
    <name evidence="12" type="ORF">Vretimale_12350</name>
</gene>
<reference evidence="12" key="1">
    <citation type="journal article" date="2021" name="Proc. Natl. Acad. Sci. U.S.A.">
        <title>Three genomes in the algal genus Volvox reveal the fate of a haploid sex-determining region after a transition to homothallism.</title>
        <authorList>
            <person name="Yamamoto K."/>
            <person name="Hamaji T."/>
            <person name="Kawai-Toyooka H."/>
            <person name="Matsuzaki R."/>
            <person name="Takahashi F."/>
            <person name="Nishimura Y."/>
            <person name="Kawachi M."/>
            <person name="Noguchi H."/>
            <person name="Minakuchi Y."/>
            <person name="Umen J.G."/>
            <person name="Toyoda A."/>
            <person name="Nozaki H."/>
        </authorList>
    </citation>
    <scope>NUCLEOTIDE SEQUENCE</scope>
    <source>
        <strain evidence="12">NIES-3785</strain>
        <strain evidence="11">NIES-3786</strain>
    </source>
</reference>
<protein>
    <recommendedName>
        <fullName evidence="1">type I protein arginine methyltransferase</fullName>
        <ecNumber evidence="1">2.1.1.319</ecNumber>
    </recommendedName>
</protein>
<organism evidence="12 13">
    <name type="scientific">Volvox reticuliferus</name>
    <dbReference type="NCBI Taxonomy" id="1737510"/>
    <lineage>
        <taxon>Eukaryota</taxon>
        <taxon>Viridiplantae</taxon>
        <taxon>Chlorophyta</taxon>
        <taxon>core chlorophytes</taxon>
        <taxon>Chlorophyceae</taxon>
        <taxon>CS clade</taxon>
        <taxon>Chlamydomonadales</taxon>
        <taxon>Volvocaceae</taxon>
        <taxon>Volvox</taxon>
    </lineage>
</organism>
<dbReference type="FunFam" id="3.40.50.150:FF:000003">
    <property type="entry name" value="Blast:Protein arginine N-methyltransferase 1"/>
    <property type="match status" value="1"/>
</dbReference>
<feature type="region of interest" description="Disordered" evidence="8">
    <location>
        <begin position="233"/>
        <end position="254"/>
    </location>
</feature>
<feature type="domain" description="Protein arginine N-methyltransferase" evidence="10">
    <location>
        <begin position="424"/>
        <end position="627"/>
    </location>
</feature>
<dbReference type="EMBL" id="BNCP01000016">
    <property type="protein sequence ID" value="GIL79699.1"/>
    <property type="molecule type" value="Genomic_DNA"/>
</dbReference>
<dbReference type="Proteomes" id="UP000747110">
    <property type="component" value="Unassembled WGS sequence"/>
</dbReference>
<dbReference type="InterPro" id="IPR055135">
    <property type="entry name" value="PRMT_dom"/>
</dbReference>
<dbReference type="AlphaFoldDB" id="A0A8J4GI94"/>
<dbReference type="InterPro" id="IPR025799">
    <property type="entry name" value="Arg_MeTrfase"/>
</dbReference>
<feature type="compositionally biased region" description="Acidic residues" evidence="8">
    <location>
        <begin position="36"/>
        <end position="56"/>
    </location>
</feature>
<dbReference type="SUPFAM" id="SSF57667">
    <property type="entry name" value="beta-beta-alpha zinc fingers"/>
    <property type="match status" value="1"/>
</dbReference>
<evidence type="ECO:0000259" key="10">
    <source>
        <dbReference type="Pfam" id="PF22528"/>
    </source>
</evidence>
<feature type="region of interest" description="Disordered" evidence="8">
    <location>
        <begin position="159"/>
        <end position="183"/>
    </location>
</feature>
<evidence type="ECO:0000256" key="7">
    <source>
        <dbReference type="PROSITE-ProRule" id="PRU01015"/>
    </source>
</evidence>
<comment type="catalytic activity">
    <reaction evidence="5">
        <text>L-arginyl-[protein] + 2 S-adenosyl-L-methionine = N(omega),N(omega)-dimethyl-L-arginyl-[protein] + 2 S-adenosyl-L-homocysteine + 2 H(+)</text>
        <dbReference type="Rhea" id="RHEA:48096"/>
        <dbReference type="Rhea" id="RHEA-COMP:10532"/>
        <dbReference type="Rhea" id="RHEA-COMP:11991"/>
        <dbReference type="ChEBI" id="CHEBI:15378"/>
        <dbReference type="ChEBI" id="CHEBI:29965"/>
        <dbReference type="ChEBI" id="CHEBI:57856"/>
        <dbReference type="ChEBI" id="CHEBI:59789"/>
        <dbReference type="ChEBI" id="CHEBI:61897"/>
        <dbReference type="EC" id="2.1.1.319"/>
    </reaction>
    <physiologicalReaction direction="left-to-right" evidence="5">
        <dbReference type="Rhea" id="RHEA:48097"/>
    </physiologicalReaction>
</comment>
<evidence type="ECO:0000256" key="8">
    <source>
        <dbReference type="SAM" id="MobiDB-lite"/>
    </source>
</evidence>
<evidence type="ECO:0000256" key="4">
    <source>
        <dbReference type="ARBA" id="ARBA00022691"/>
    </source>
</evidence>
<dbReference type="PANTHER" id="PTHR11006">
    <property type="entry name" value="PROTEIN ARGININE N-METHYLTRANSFERASE"/>
    <property type="match status" value="1"/>
</dbReference>
<keyword evidence="2 7" id="KW-0489">Methyltransferase</keyword>
<evidence type="ECO:0000313" key="14">
    <source>
        <dbReference type="Proteomes" id="UP000747110"/>
    </source>
</evidence>
<comment type="caution">
    <text evidence="12">The sequence shown here is derived from an EMBL/GenBank/DDBJ whole genome shotgun (WGS) entry which is preliminary data.</text>
</comment>
<name>A0A8J4GI94_9CHLO</name>
<dbReference type="SUPFAM" id="SSF53335">
    <property type="entry name" value="S-adenosyl-L-methionine-dependent methyltransferases"/>
    <property type="match status" value="1"/>
</dbReference>
<keyword evidence="14" id="KW-1185">Reference proteome</keyword>
<dbReference type="Proteomes" id="UP000722791">
    <property type="component" value="Unassembled WGS sequence"/>
</dbReference>
<dbReference type="Pfam" id="PF22528">
    <property type="entry name" value="PRMT_C"/>
    <property type="match status" value="1"/>
</dbReference>
<evidence type="ECO:0000256" key="3">
    <source>
        <dbReference type="ARBA" id="ARBA00022679"/>
    </source>
</evidence>
<dbReference type="EC" id="2.1.1.319" evidence="1"/>
<feature type="compositionally biased region" description="Low complexity" evidence="8">
    <location>
        <begin position="233"/>
        <end position="243"/>
    </location>
</feature>
<feature type="compositionally biased region" description="Low complexity" evidence="8">
    <location>
        <begin position="159"/>
        <end position="172"/>
    </location>
</feature>
<feature type="region of interest" description="Disordered" evidence="8">
    <location>
        <begin position="33"/>
        <end position="57"/>
    </location>
</feature>
<evidence type="ECO:0000313" key="11">
    <source>
        <dbReference type="EMBL" id="GIL79699.1"/>
    </source>
</evidence>